<dbReference type="Proteomes" id="UP000261580">
    <property type="component" value="Unassembled WGS sequence"/>
</dbReference>
<keyword evidence="1" id="KW-0472">Membrane</keyword>
<name>A0A3Q4HAR8_NEOBR</name>
<evidence type="ECO:0000256" key="1">
    <source>
        <dbReference type="SAM" id="Phobius"/>
    </source>
</evidence>
<reference evidence="2" key="2">
    <citation type="submission" date="2025-09" db="UniProtKB">
        <authorList>
            <consortium name="Ensembl"/>
        </authorList>
    </citation>
    <scope>IDENTIFICATION</scope>
</reference>
<proteinExistence type="predicted"/>
<dbReference type="Bgee" id="ENSNBRG00000013336">
    <property type="expression patterns" value="Expressed in liver and 2 other cell types or tissues"/>
</dbReference>
<sequence>MPTRVNVCMFTSMRVYVNMHTRMHVHQTATMADSSCLHTMHTLSLFICVCVYNSFMLMRRQRECSPRAPNRLGPPLSGRVVSQGSVVVVVPL</sequence>
<keyword evidence="3" id="KW-1185">Reference proteome</keyword>
<keyword evidence="1" id="KW-1133">Transmembrane helix</keyword>
<protein>
    <submittedName>
        <fullName evidence="2">Uncharacterized protein</fullName>
    </submittedName>
</protein>
<dbReference type="Ensembl" id="ENSNBRT00000017714.1">
    <property type="protein sequence ID" value="ENSNBRP00000017248.1"/>
    <property type="gene ID" value="ENSNBRG00000013336.1"/>
</dbReference>
<organism evidence="2 3">
    <name type="scientific">Neolamprologus brichardi</name>
    <name type="common">Fairy cichlid</name>
    <name type="synonym">Lamprologus brichardi</name>
    <dbReference type="NCBI Taxonomy" id="32507"/>
    <lineage>
        <taxon>Eukaryota</taxon>
        <taxon>Metazoa</taxon>
        <taxon>Chordata</taxon>
        <taxon>Craniata</taxon>
        <taxon>Vertebrata</taxon>
        <taxon>Euteleostomi</taxon>
        <taxon>Actinopterygii</taxon>
        <taxon>Neopterygii</taxon>
        <taxon>Teleostei</taxon>
        <taxon>Neoteleostei</taxon>
        <taxon>Acanthomorphata</taxon>
        <taxon>Ovalentaria</taxon>
        <taxon>Cichlomorphae</taxon>
        <taxon>Cichliformes</taxon>
        <taxon>Cichlidae</taxon>
        <taxon>African cichlids</taxon>
        <taxon>Pseudocrenilabrinae</taxon>
        <taxon>Lamprologini</taxon>
        <taxon>Neolamprologus</taxon>
    </lineage>
</organism>
<dbReference type="AlphaFoldDB" id="A0A3Q4HAR8"/>
<keyword evidence="1" id="KW-0812">Transmembrane</keyword>
<evidence type="ECO:0000313" key="3">
    <source>
        <dbReference type="Proteomes" id="UP000261580"/>
    </source>
</evidence>
<reference evidence="2" key="1">
    <citation type="submission" date="2025-08" db="UniProtKB">
        <authorList>
            <consortium name="Ensembl"/>
        </authorList>
    </citation>
    <scope>IDENTIFICATION</scope>
</reference>
<evidence type="ECO:0000313" key="2">
    <source>
        <dbReference type="Ensembl" id="ENSNBRP00000017248.1"/>
    </source>
</evidence>
<feature type="transmembrane region" description="Helical" evidence="1">
    <location>
        <begin position="40"/>
        <end position="58"/>
    </location>
</feature>
<accession>A0A3Q4HAR8</accession>